<dbReference type="SUPFAM" id="SSF48403">
    <property type="entry name" value="Ankyrin repeat"/>
    <property type="match status" value="1"/>
</dbReference>
<keyword evidence="1" id="KW-0677">Repeat</keyword>
<keyword evidence="2" id="KW-0040">ANK repeat</keyword>
<evidence type="ECO:0000313" key="4">
    <source>
        <dbReference type="EMBL" id="KAL3810784.1"/>
    </source>
</evidence>
<dbReference type="EMBL" id="JALLPB020000302">
    <property type="protein sequence ID" value="KAL3810784.1"/>
    <property type="molecule type" value="Genomic_DNA"/>
</dbReference>
<sequence length="458" mass="49943">MSATVATIANALPPASSSYEMLIKFIKEKQWRAVIDHVRSHPSDAKVGGGSGDDALVLPPLHIACQSGAPIQVIKALLNANPIASQIACGMQDRLPLHFLLAAATSSAAPVQESVVIALVESYPASCRIVDGAGNLPIHLACMAMHASDTIFNSILSMYPEGAYARNHAGMYPLHLAASNGDLSTKKAALAALDRGTIYASISKMTSMRLSMEHESQMKSLEESRADQIRKMEAHGRDERAKLNAQIDGLANRLKEQAEINNALREGMKSSDIRHQEELDLVVQKERANALSLERQLRSELAEVQLRNMDFLDQIEAVQADLGVSNERAEKQANAIVALERKMEETIKILTDTTDELASTSKELEIIQDRLASAQAVSDDKSKRILNLEASLRDARACVLAFANEQERMKSTMNAQKEALMALLMTHDTAMNDMGSLGKDMLQVACKVEMTIGKDEDE</sequence>
<name>A0ABD3RCV7_9STRA</name>
<dbReference type="InterPro" id="IPR052420">
    <property type="entry name" value="Espin/Espin-like"/>
</dbReference>
<reference evidence="4 5" key="1">
    <citation type="submission" date="2024-10" db="EMBL/GenBank/DDBJ databases">
        <title>Updated reference genomes for cyclostephanoid diatoms.</title>
        <authorList>
            <person name="Roberts W.R."/>
            <person name="Alverson A.J."/>
        </authorList>
    </citation>
    <scope>NUCLEOTIDE SEQUENCE [LARGE SCALE GENOMIC DNA]</scope>
    <source>
        <strain evidence="4 5">AJA228-03</strain>
    </source>
</reference>
<protein>
    <submittedName>
        <fullName evidence="4">Uncharacterized protein</fullName>
    </submittedName>
</protein>
<dbReference type="AlphaFoldDB" id="A0ABD3RCV7"/>
<keyword evidence="3" id="KW-0175">Coiled coil</keyword>
<dbReference type="Proteomes" id="UP001530377">
    <property type="component" value="Unassembled WGS sequence"/>
</dbReference>
<dbReference type="InterPro" id="IPR036770">
    <property type="entry name" value="Ankyrin_rpt-contain_sf"/>
</dbReference>
<gene>
    <name evidence="4" type="ORF">ACHAXA_006428</name>
</gene>
<organism evidence="4 5">
    <name type="scientific">Cyclostephanos tholiformis</name>
    <dbReference type="NCBI Taxonomy" id="382380"/>
    <lineage>
        <taxon>Eukaryota</taxon>
        <taxon>Sar</taxon>
        <taxon>Stramenopiles</taxon>
        <taxon>Ochrophyta</taxon>
        <taxon>Bacillariophyta</taxon>
        <taxon>Coscinodiscophyceae</taxon>
        <taxon>Thalassiosirophycidae</taxon>
        <taxon>Stephanodiscales</taxon>
        <taxon>Stephanodiscaceae</taxon>
        <taxon>Cyclostephanos</taxon>
    </lineage>
</organism>
<comment type="caution">
    <text evidence="4">The sequence shown here is derived from an EMBL/GenBank/DDBJ whole genome shotgun (WGS) entry which is preliminary data.</text>
</comment>
<accession>A0ABD3RCV7</accession>
<evidence type="ECO:0000256" key="3">
    <source>
        <dbReference type="SAM" id="Coils"/>
    </source>
</evidence>
<feature type="coiled-coil region" evidence="3">
    <location>
        <begin position="350"/>
        <end position="377"/>
    </location>
</feature>
<evidence type="ECO:0000256" key="2">
    <source>
        <dbReference type="ARBA" id="ARBA00023043"/>
    </source>
</evidence>
<dbReference type="PANTHER" id="PTHR24153:SF8">
    <property type="entry name" value="FORKED, ISOFORM F"/>
    <property type="match status" value="1"/>
</dbReference>
<proteinExistence type="predicted"/>
<feature type="coiled-coil region" evidence="3">
    <location>
        <begin position="240"/>
        <end position="303"/>
    </location>
</feature>
<evidence type="ECO:0000313" key="5">
    <source>
        <dbReference type="Proteomes" id="UP001530377"/>
    </source>
</evidence>
<dbReference type="PANTHER" id="PTHR24153">
    <property type="entry name" value="ESPIN"/>
    <property type="match status" value="1"/>
</dbReference>
<evidence type="ECO:0000256" key="1">
    <source>
        <dbReference type="ARBA" id="ARBA00022737"/>
    </source>
</evidence>
<dbReference type="Gene3D" id="1.25.40.20">
    <property type="entry name" value="Ankyrin repeat-containing domain"/>
    <property type="match status" value="1"/>
</dbReference>
<keyword evidence="5" id="KW-1185">Reference proteome</keyword>